<evidence type="ECO:0000256" key="1">
    <source>
        <dbReference type="SAM" id="MobiDB-lite"/>
    </source>
</evidence>
<feature type="compositionally biased region" description="Basic and acidic residues" evidence="1">
    <location>
        <begin position="1"/>
        <end position="12"/>
    </location>
</feature>
<name>A0AAD1VX37_PELCU</name>
<reference evidence="2" key="1">
    <citation type="submission" date="2022-03" db="EMBL/GenBank/DDBJ databases">
        <authorList>
            <person name="Alioto T."/>
            <person name="Alioto T."/>
            <person name="Gomez Garrido J."/>
        </authorList>
    </citation>
    <scope>NUCLEOTIDE SEQUENCE</scope>
</reference>
<dbReference type="AlphaFoldDB" id="A0AAD1VX37"/>
<protein>
    <submittedName>
        <fullName evidence="2">Uncharacterized protein</fullName>
    </submittedName>
</protein>
<feature type="region of interest" description="Disordered" evidence="1">
    <location>
        <begin position="1"/>
        <end position="60"/>
    </location>
</feature>
<proteinExistence type="predicted"/>
<feature type="compositionally biased region" description="Acidic residues" evidence="1">
    <location>
        <begin position="13"/>
        <end position="42"/>
    </location>
</feature>
<dbReference type="Proteomes" id="UP001295444">
    <property type="component" value="Chromosome 02"/>
</dbReference>
<gene>
    <name evidence="2" type="ORF">PECUL_23A005735</name>
</gene>
<evidence type="ECO:0000313" key="3">
    <source>
        <dbReference type="Proteomes" id="UP001295444"/>
    </source>
</evidence>
<keyword evidence="3" id="KW-1185">Reference proteome</keyword>
<sequence length="60" mass="6512">MEEGESPTRFESELSDIEEEINVSDKDDLEGQSESDSDDALGEDSTSSFSTFPVTFSGAQ</sequence>
<dbReference type="EMBL" id="OW240913">
    <property type="protein sequence ID" value="CAH2256183.1"/>
    <property type="molecule type" value="Genomic_DNA"/>
</dbReference>
<organism evidence="2 3">
    <name type="scientific">Pelobates cultripes</name>
    <name type="common">Western spadefoot toad</name>
    <dbReference type="NCBI Taxonomy" id="61616"/>
    <lineage>
        <taxon>Eukaryota</taxon>
        <taxon>Metazoa</taxon>
        <taxon>Chordata</taxon>
        <taxon>Craniata</taxon>
        <taxon>Vertebrata</taxon>
        <taxon>Euteleostomi</taxon>
        <taxon>Amphibia</taxon>
        <taxon>Batrachia</taxon>
        <taxon>Anura</taxon>
        <taxon>Pelobatoidea</taxon>
        <taxon>Pelobatidae</taxon>
        <taxon>Pelobates</taxon>
    </lineage>
</organism>
<evidence type="ECO:0000313" key="2">
    <source>
        <dbReference type="EMBL" id="CAH2256183.1"/>
    </source>
</evidence>
<feature type="compositionally biased region" description="Low complexity" evidence="1">
    <location>
        <begin position="45"/>
        <end position="60"/>
    </location>
</feature>
<accession>A0AAD1VX37</accession>
<feature type="non-terminal residue" evidence="2">
    <location>
        <position position="60"/>
    </location>
</feature>